<dbReference type="InterPro" id="IPR018146">
    <property type="entry name" value="Glyoxalase_1_CS"/>
</dbReference>
<dbReference type="Pfam" id="PF00903">
    <property type="entry name" value="Glyoxalase"/>
    <property type="match status" value="2"/>
</dbReference>
<proteinExistence type="predicted"/>
<name>A0A6G4A258_9BACL</name>
<dbReference type="PROSITE" id="PS00934">
    <property type="entry name" value="GLYOXALASE_I_1"/>
    <property type="match status" value="1"/>
</dbReference>
<dbReference type="InterPro" id="IPR037523">
    <property type="entry name" value="VOC_core"/>
</dbReference>
<evidence type="ECO:0000259" key="2">
    <source>
        <dbReference type="PROSITE" id="PS51819"/>
    </source>
</evidence>
<sequence>MSPTLHPDIRLGIIKLKVSNLKRSMQFYKDIVGLKILQATPTQAELTVDGKHPFLILEELSDAQINPRRSVAGLYHFAILLPTRRDLGASLRNLIQSGIHIGQADHLVSEALYIADPDNNGIEIYCDRPRATWRRDTEGNYIMASDPIDWEGLLQEAEGFDWSGLPIGTTMGHIHFHVKDLQKSKQFYCDILGFEVVSDASATMSAMFISAGGYHHHIGMNIWAGQDAPAASANAAGLDYFTIVFPTADERLHAAERLQRAGFTVSEGDGGLFVTDPSNIRLRMTVAK</sequence>
<dbReference type="CDD" id="cd07255">
    <property type="entry name" value="VOC_BsCatE_like_N"/>
    <property type="match status" value="1"/>
</dbReference>
<dbReference type="PROSITE" id="PS51819">
    <property type="entry name" value="VOC"/>
    <property type="match status" value="2"/>
</dbReference>
<dbReference type="RefSeq" id="WP_163951090.1">
    <property type="nucleotide sequence ID" value="NZ_JAAIKC010000009.1"/>
</dbReference>
<dbReference type="EMBL" id="JAAIKC010000009">
    <property type="protein sequence ID" value="NEW08378.1"/>
    <property type="molecule type" value="Genomic_DNA"/>
</dbReference>
<dbReference type="CDD" id="cd16359">
    <property type="entry name" value="VOC_BsCatE_like_C"/>
    <property type="match status" value="1"/>
</dbReference>
<reference evidence="3" key="1">
    <citation type="submission" date="2020-02" db="EMBL/GenBank/DDBJ databases">
        <authorList>
            <person name="Shen X.-R."/>
            <person name="Zhang Y.-X."/>
        </authorList>
    </citation>
    <scope>NUCLEOTIDE SEQUENCE</scope>
    <source>
        <strain evidence="3">SYP-B3998</strain>
    </source>
</reference>
<keyword evidence="1" id="KW-0479">Metal-binding</keyword>
<feature type="domain" description="VOC" evidence="2">
    <location>
        <begin position="10"/>
        <end position="127"/>
    </location>
</feature>
<dbReference type="PANTHER" id="PTHR43279:SF1">
    <property type="entry name" value="CATECHOL-2,3-DIOXYGENASE"/>
    <property type="match status" value="1"/>
</dbReference>
<dbReference type="Gene3D" id="3.10.180.10">
    <property type="entry name" value="2,3-Dihydroxybiphenyl 1,2-Dioxygenase, domain 1"/>
    <property type="match status" value="2"/>
</dbReference>
<dbReference type="PANTHER" id="PTHR43279">
    <property type="entry name" value="CATECHOL-2,3-DIOXYGENASE"/>
    <property type="match status" value="1"/>
</dbReference>
<protein>
    <submittedName>
        <fullName evidence="3">VOC family protein</fullName>
    </submittedName>
</protein>
<dbReference type="SUPFAM" id="SSF54593">
    <property type="entry name" value="Glyoxalase/Bleomycin resistance protein/Dihydroxybiphenyl dioxygenase"/>
    <property type="match status" value="2"/>
</dbReference>
<comment type="caution">
    <text evidence="3">The sequence shown here is derived from an EMBL/GenBank/DDBJ whole genome shotgun (WGS) entry which is preliminary data.</text>
</comment>
<accession>A0A6G4A258</accession>
<dbReference type="InterPro" id="IPR004360">
    <property type="entry name" value="Glyas_Fos-R_dOase_dom"/>
</dbReference>
<dbReference type="InterPro" id="IPR029068">
    <property type="entry name" value="Glyas_Bleomycin-R_OHBP_Dase"/>
</dbReference>
<evidence type="ECO:0000313" key="3">
    <source>
        <dbReference type="EMBL" id="NEW08378.1"/>
    </source>
</evidence>
<dbReference type="AlphaFoldDB" id="A0A6G4A258"/>
<gene>
    <name evidence="3" type="ORF">GK047_20485</name>
</gene>
<dbReference type="GO" id="GO:0046872">
    <property type="term" value="F:metal ion binding"/>
    <property type="evidence" value="ECO:0007669"/>
    <property type="project" value="UniProtKB-KW"/>
</dbReference>
<organism evidence="3">
    <name type="scientific">Paenibacillus sp. SYP-B3998</name>
    <dbReference type="NCBI Taxonomy" id="2678564"/>
    <lineage>
        <taxon>Bacteria</taxon>
        <taxon>Bacillati</taxon>
        <taxon>Bacillota</taxon>
        <taxon>Bacilli</taxon>
        <taxon>Bacillales</taxon>
        <taxon>Paenibacillaceae</taxon>
        <taxon>Paenibacillus</taxon>
    </lineage>
</organism>
<feature type="domain" description="VOC" evidence="2">
    <location>
        <begin position="170"/>
        <end position="288"/>
    </location>
</feature>
<dbReference type="GO" id="GO:0004462">
    <property type="term" value="F:lactoylglutathione lyase activity"/>
    <property type="evidence" value="ECO:0007669"/>
    <property type="project" value="InterPro"/>
</dbReference>
<evidence type="ECO:0000256" key="1">
    <source>
        <dbReference type="ARBA" id="ARBA00022723"/>
    </source>
</evidence>